<dbReference type="EC" id="1.-.-.-" evidence="5"/>
<dbReference type="Pfam" id="PF00743">
    <property type="entry name" value="FMO-like"/>
    <property type="match status" value="1"/>
</dbReference>
<evidence type="ECO:0000256" key="4">
    <source>
        <dbReference type="ARBA" id="ARBA00023002"/>
    </source>
</evidence>
<gene>
    <name evidence="7" type="primary">FMO5_9</name>
    <name evidence="7" type="ORF">CEXT_719291</name>
</gene>
<organism evidence="7 8">
    <name type="scientific">Caerostris extrusa</name>
    <name type="common">Bark spider</name>
    <name type="synonym">Caerostris bankana</name>
    <dbReference type="NCBI Taxonomy" id="172846"/>
    <lineage>
        <taxon>Eukaryota</taxon>
        <taxon>Metazoa</taxon>
        <taxon>Ecdysozoa</taxon>
        <taxon>Arthropoda</taxon>
        <taxon>Chelicerata</taxon>
        <taxon>Arachnida</taxon>
        <taxon>Araneae</taxon>
        <taxon>Araneomorphae</taxon>
        <taxon>Entelegynae</taxon>
        <taxon>Araneoidea</taxon>
        <taxon>Araneidae</taxon>
        <taxon>Caerostris</taxon>
    </lineage>
</organism>
<keyword evidence="6" id="KW-1133">Transmembrane helix</keyword>
<keyword evidence="4 5" id="KW-0560">Oxidoreductase</keyword>
<keyword evidence="6" id="KW-0812">Transmembrane</keyword>
<proteinExistence type="inferred from homology"/>
<protein>
    <recommendedName>
        <fullName evidence="5">Flavin-containing monooxygenase</fullName>
        <ecNumber evidence="5">1.-.-.-</ecNumber>
    </recommendedName>
</protein>
<comment type="cofactor">
    <cofactor evidence="5">
        <name>FAD</name>
        <dbReference type="ChEBI" id="CHEBI:57692"/>
    </cofactor>
</comment>
<name>A0AAV4XSB2_CAEEX</name>
<keyword evidence="5 7" id="KW-0503">Monooxygenase</keyword>
<dbReference type="PANTHER" id="PTHR23023">
    <property type="entry name" value="DIMETHYLANILINE MONOOXYGENASE"/>
    <property type="match status" value="1"/>
</dbReference>
<dbReference type="GO" id="GO:0050661">
    <property type="term" value="F:NADP binding"/>
    <property type="evidence" value="ECO:0007669"/>
    <property type="project" value="InterPro"/>
</dbReference>
<dbReference type="GO" id="GO:0050660">
    <property type="term" value="F:flavin adenine dinucleotide binding"/>
    <property type="evidence" value="ECO:0007669"/>
    <property type="project" value="InterPro"/>
</dbReference>
<dbReference type="AlphaFoldDB" id="A0AAV4XSB2"/>
<dbReference type="InterPro" id="IPR020946">
    <property type="entry name" value="Flavin_mOase-like"/>
</dbReference>
<comment type="caution">
    <text evidence="7">The sequence shown here is derived from an EMBL/GenBank/DDBJ whole genome shotgun (WGS) entry which is preliminary data.</text>
</comment>
<dbReference type="Gene3D" id="3.50.50.60">
    <property type="entry name" value="FAD/NAD(P)-binding domain"/>
    <property type="match status" value="1"/>
</dbReference>
<dbReference type="InterPro" id="IPR036188">
    <property type="entry name" value="FAD/NAD-bd_sf"/>
</dbReference>
<keyword evidence="6" id="KW-0472">Membrane</keyword>
<sequence length="115" mass="13177">MMFFRVIKRYHLEVTKVEPSKDYDTNGRWIVTLKSTQTEAISREEFDGVMICIGHHVFPNIPTFPGQQKFKGTILHTHSVKSCERFSDQKVVVVGIGILELMLLLIAVSLPNKFI</sequence>
<keyword evidence="2 5" id="KW-0285">Flavoprotein</keyword>
<evidence type="ECO:0000313" key="8">
    <source>
        <dbReference type="Proteomes" id="UP001054945"/>
    </source>
</evidence>
<keyword evidence="3 5" id="KW-0274">FAD</keyword>
<evidence type="ECO:0000256" key="5">
    <source>
        <dbReference type="RuleBase" id="RU361177"/>
    </source>
</evidence>
<reference evidence="7 8" key="1">
    <citation type="submission" date="2021-06" db="EMBL/GenBank/DDBJ databases">
        <title>Caerostris extrusa draft genome.</title>
        <authorList>
            <person name="Kono N."/>
            <person name="Arakawa K."/>
        </authorList>
    </citation>
    <scope>NUCLEOTIDE SEQUENCE [LARGE SCALE GENOMIC DNA]</scope>
</reference>
<evidence type="ECO:0000313" key="7">
    <source>
        <dbReference type="EMBL" id="GIY97584.1"/>
    </source>
</evidence>
<dbReference type="Proteomes" id="UP001054945">
    <property type="component" value="Unassembled WGS sequence"/>
</dbReference>
<comment type="similarity">
    <text evidence="1 5">Belongs to the FMO family.</text>
</comment>
<evidence type="ECO:0000256" key="1">
    <source>
        <dbReference type="ARBA" id="ARBA00009183"/>
    </source>
</evidence>
<feature type="transmembrane region" description="Helical" evidence="6">
    <location>
        <begin position="91"/>
        <end position="110"/>
    </location>
</feature>
<dbReference type="EMBL" id="BPLR01000802">
    <property type="protein sequence ID" value="GIY97584.1"/>
    <property type="molecule type" value="Genomic_DNA"/>
</dbReference>
<evidence type="ECO:0000256" key="2">
    <source>
        <dbReference type="ARBA" id="ARBA00022630"/>
    </source>
</evidence>
<evidence type="ECO:0000256" key="6">
    <source>
        <dbReference type="SAM" id="Phobius"/>
    </source>
</evidence>
<dbReference type="GO" id="GO:0004499">
    <property type="term" value="F:N,N-dimethylaniline monooxygenase activity"/>
    <property type="evidence" value="ECO:0007669"/>
    <property type="project" value="InterPro"/>
</dbReference>
<dbReference type="SUPFAM" id="SSF51905">
    <property type="entry name" value="FAD/NAD(P)-binding domain"/>
    <property type="match status" value="1"/>
</dbReference>
<keyword evidence="8" id="KW-1185">Reference proteome</keyword>
<evidence type="ECO:0000256" key="3">
    <source>
        <dbReference type="ARBA" id="ARBA00022827"/>
    </source>
</evidence>
<dbReference type="InterPro" id="IPR050346">
    <property type="entry name" value="FMO-like"/>
</dbReference>
<accession>A0AAV4XSB2</accession>